<dbReference type="AlphaFoldDB" id="A0A0F8Z0V0"/>
<dbReference type="InterPro" id="IPR050582">
    <property type="entry name" value="HAD-like_SerB"/>
</dbReference>
<dbReference type="GO" id="GO:0036424">
    <property type="term" value="F:L-phosphoserine phosphatase activity"/>
    <property type="evidence" value="ECO:0007669"/>
    <property type="project" value="TreeGrafter"/>
</dbReference>
<dbReference type="GO" id="GO:0000287">
    <property type="term" value="F:magnesium ion binding"/>
    <property type="evidence" value="ECO:0007669"/>
    <property type="project" value="TreeGrafter"/>
</dbReference>
<name>A0A0F8Z0V0_9ZZZZ</name>
<dbReference type="EC" id="3.1.3.3" evidence="3"/>
<keyword evidence="5" id="KW-0479">Metal-binding</keyword>
<evidence type="ECO:0000256" key="6">
    <source>
        <dbReference type="ARBA" id="ARBA00022801"/>
    </source>
</evidence>
<evidence type="ECO:0000256" key="9">
    <source>
        <dbReference type="SAM" id="Phobius"/>
    </source>
</evidence>
<keyword evidence="6" id="KW-0378">Hydrolase</keyword>
<keyword evidence="9" id="KW-0812">Transmembrane</keyword>
<organism evidence="10">
    <name type="scientific">marine sediment metagenome</name>
    <dbReference type="NCBI Taxonomy" id="412755"/>
    <lineage>
        <taxon>unclassified sequences</taxon>
        <taxon>metagenomes</taxon>
        <taxon>ecological metagenomes</taxon>
    </lineage>
</organism>
<protein>
    <recommendedName>
        <fullName evidence="3">phosphoserine phosphatase</fullName>
        <ecNumber evidence="3">3.1.3.3</ecNumber>
    </recommendedName>
</protein>
<feature type="transmembrane region" description="Helical" evidence="9">
    <location>
        <begin position="237"/>
        <end position="266"/>
    </location>
</feature>
<keyword evidence="8" id="KW-0718">Serine biosynthesis</keyword>
<evidence type="ECO:0000256" key="8">
    <source>
        <dbReference type="ARBA" id="ARBA00023299"/>
    </source>
</evidence>
<feature type="transmembrane region" description="Helical" evidence="9">
    <location>
        <begin position="15"/>
        <end position="36"/>
    </location>
</feature>
<dbReference type="NCBIfam" id="TIGR01488">
    <property type="entry name" value="HAD-SF-IB"/>
    <property type="match status" value="1"/>
</dbReference>
<keyword evidence="7" id="KW-0460">Magnesium</keyword>
<proteinExistence type="predicted"/>
<keyword evidence="9" id="KW-0472">Membrane</keyword>
<dbReference type="EMBL" id="LAZR01063179">
    <property type="protein sequence ID" value="KKK60014.1"/>
    <property type="molecule type" value="Genomic_DNA"/>
</dbReference>
<comment type="caution">
    <text evidence="10">The sequence shown here is derived from an EMBL/GenBank/DDBJ whole genome shotgun (WGS) entry which is preliminary data.</text>
</comment>
<dbReference type="Pfam" id="PF12710">
    <property type="entry name" value="HAD"/>
    <property type="match status" value="1"/>
</dbReference>
<evidence type="ECO:0000256" key="5">
    <source>
        <dbReference type="ARBA" id="ARBA00022723"/>
    </source>
</evidence>
<keyword evidence="4" id="KW-0028">Amino-acid biosynthesis</keyword>
<evidence type="ECO:0000256" key="1">
    <source>
        <dbReference type="ARBA" id="ARBA00001946"/>
    </source>
</evidence>
<evidence type="ECO:0000256" key="7">
    <source>
        <dbReference type="ARBA" id="ARBA00022842"/>
    </source>
</evidence>
<reference evidence="10" key="1">
    <citation type="journal article" date="2015" name="Nature">
        <title>Complex archaea that bridge the gap between prokaryotes and eukaryotes.</title>
        <authorList>
            <person name="Spang A."/>
            <person name="Saw J.H."/>
            <person name="Jorgensen S.L."/>
            <person name="Zaremba-Niedzwiedzka K."/>
            <person name="Martijn J."/>
            <person name="Lind A.E."/>
            <person name="van Eijk R."/>
            <person name="Schleper C."/>
            <person name="Guy L."/>
            <person name="Ettema T.J."/>
        </authorList>
    </citation>
    <scope>NUCLEOTIDE SEQUENCE</scope>
</reference>
<dbReference type="GO" id="GO:0006564">
    <property type="term" value="P:L-serine biosynthetic process"/>
    <property type="evidence" value="ECO:0007669"/>
    <property type="project" value="UniProtKB-KW"/>
</dbReference>
<evidence type="ECO:0000313" key="10">
    <source>
        <dbReference type="EMBL" id="KKK60014.1"/>
    </source>
</evidence>
<accession>A0A0F8Z0V0</accession>
<keyword evidence="9" id="KW-1133">Transmembrane helix</keyword>
<dbReference type="Gene3D" id="3.40.50.1000">
    <property type="entry name" value="HAD superfamily/HAD-like"/>
    <property type="match status" value="1"/>
</dbReference>
<dbReference type="InterPro" id="IPR023214">
    <property type="entry name" value="HAD_sf"/>
</dbReference>
<feature type="non-terminal residue" evidence="10">
    <location>
        <position position="1"/>
    </location>
</feature>
<dbReference type="InterPro" id="IPR036412">
    <property type="entry name" value="HAD-like_sf"/>
</dbReference>
<dbReference type="GO" id="GO:0005737">
    <property type="term" value="C:cytoplasm"/>
    <property type="evidence" value="ECO:0007669"/>
    <property type="project" value="TreeGrafter"/>
</dbReference>
<gene>
    <name evidence="10" type="ORF">LCGC14_3028590</name>
</gene>
<dbReference type="SUPFAM" id="SSF56784">
    <property type="entry name" value="HAD-like"/>
    <property type="match status" value="1"/>
</dbReference>
<sequence>DTDGVIFKSQLLLRLSWHSGIIIYLRALFLCLLFGINRLTMRALLERVYDKLKGIKEEEFWRVYYKMKLVRSAEEAIRCIRNNGHYVALISSGVPDFLMRHLAKRLHASYGYGIDTKMDNNIFTGEINGSLSFHEGKVQVVEQILKESNITWNDVIIVGDDRNNLDIMALAKASIGFNSNYSVRKKAKYLADGNDLKQVLSYIEIEGDPSFSELSSKLSQEFTHSWRQEFRRKGIHFGAVLVPFFAGVNFTLTLNLLITITLIFMFSELLRLNGISLPIMNLITRLLHTRVILKN</sequence>
<evidence type="ECO:0000256" key="2">
    <source>
        <dbReference type="ARBA" id="ARBA00005135"/>
    </source>
</evidence>
<dbReference type="PANTHER" id="PTHR43344">
    <property type="entry name" value="PHOSPHOSERINE PHOSPHATASE"/>
    <property type="match status" value="1"/>
</dbReference>
<evidence type="ECO:0000256" key="3">
    <source>
        <dbReference type="ARBA" id="ARBA00012640"/>
    </source>
</evidence>
<comment type="pathway">
    <text evidence="2">Amino-acid biosynthesis; L-serine biosynthesis; L-serine from 3-phospho-D-glycerate: step 3/3.</text>
</comment>
<comment type="cofactor">
    <cofactor evidence="1">
        <name>Mg(2+)</name>
        <dbReference type="ChEBI" id="CHEBI:18420"/>
    </cofactor>
</comment>
<dbReference type="PANTHER" id="PTHR43344:SF2">
    <property type="entry name" value="PHOSPHOSERINE PHOSPHATASE"/>
    <property type="match status" value="1"/>
</dbReference>
<evidence type="ECO:0000256" key="4">
    <source>
        <dbReference type="ARBA" id="ARBA00022605"/>
    </source>
</evidence>